<feature type="compositionally biased region" description="Basic and acidic residues" evidence="1">
    <location>
        <begin position="250"/>
        <end position="260"/>
    </location>
</feature>
<evidence type="ECO:0000256" key="2">
    <source>
        <dbReference type="SAM" id="Phobius"/>
    </source>
</evidence>
<keyword evidence="2" id="KW-0472">Membrane</keyword>
<dbReference type="EMBL" id="KV442122">
    <property type="protein sequence ID" value="OAQ23328.1"/>
    <property type="molecule type" value="Genomic_DNA"/>
</dbReference>
<feature type="compositionally biased region" description="Polar residues" evidence="1">
    <location>
        <begin position="312"/>
        <end position="323"/>
    </location>
</feature>
<accession>A0A197JE94</accession>
<reference evidence="3 4" key="1">
    <citation type="submission" date="2016-05" db="EMBL/GenBank/DDBJ databases">
        <title>Genome sequencing reveals origins of a unique bacterial endosymbiosis in the earliest lineages of terrestrial Fungi.</title>
        <authorList>
            <consortium name="DOE Joint Genome Institute"/>
            <person name="Uehling J."/>
            <person name="Gryganskyi A."/>
            <person name="Hameed K."/>
            <person name="Tschaplinski T."/>
            <person name="Misztal P."/>
            <person name="Wu S."/>
            <person name="Desiro A."/>
            <person name="Vande Pol N."/>
            <person name="Du Z.-Y."/>
            <person name="Zienkiewicz A."/>
            <person name="Zienkiewicz K."/>
            <person name="Morin E."/>
            <person name="Tisserant E."/>
            <person name="Splivallo R."/>
            <person name="Hainaut M."/>
            <person name="Henrissat B."/>
            <person name="Ohm R."/>
            <person name="Kuo A."/>
            <person name="Yan J."/>
            <person name="Lipzen A."/>
            <person name="Nolan M."/>
            <person name="Labutti K."/>
            <person name="Barry K."/>
            <person name="Goldstein A."/>
            <person name="Labbe J."/>
            <person name="Schadt C."/>
            <person name="Tuskan G."/>
            <person name="Grigoriev I."/>
            <person name="Martin F."/>
            <person name="Vilgalys R."/>
            <person name="Bonito G."/>
        </authorList>
    </citation>
    <scope>NUCLEOTIDE SEQUENCE [LARGE SCALE GENOMIC DNA]</scope>
    <source>
        <strain evidence="3 4">AG-77</strain>
    </source>
</reference>
<sequence length="516" mass="55246">MTNTSDYWVGVRSNATDSFSSLYDFNLQVSPNPRPFLAVGTYTSTAKAPAHGNAIVFDTARSGTIYTATGYDTPDTQVKGLTLILSAPQLVSMKNLVLTNDAIPISSSPGAYILDRASDSSTAIYYINPSQSAVLQQIVGSGQAPAFVTSMVATVTSTQIVLYSLQTGGPKFSVFDLATKTWTSSGAMNPTDGGPLTPDNGGLDASGSKVPLGAIVGGVIGALVLMALAIFLVIRHRRRRSSMSSSSPFHSKEDNGKTERSSSSSTSNSTSDQDFEKGATAIDTPRSHLPPPTVIYPHQPPTVSYPLPPRSSTPRDPQLSPTETYYRPPSRSSHHSTLRRNPQSPMWQTLGFDIIPKTPPGPELHYPENDDNVTITNSGGYHDANSNNTVVFSSFSDASRDISSPVTVVTSRELDSDEYSYKQQRPFTPSSPPVSSSELSYHHHQQQHYTSVGTPQLHHINQQHIQSPELTYSSPLVSAATHACSDLSGVTAEVDQTFTVPSSAAVGSRPPSSLDH</sequence>
<feature type="region of interest" description="Disordered" evidence="1">
    <location>
        <begin position="365"/>
        <end position="384"/>
    </location>
</feature>
<dbReference type="OrthoDB" id="2427210at2759"/>
<name>A0A197JE94_9FUNG</name>
<evidence type="ECO:0000256" key="1">
    <source>
        <dbReference type="SAM" id="MobiDB-lite"/>
    </source>
</evidence>
<feature type="compositionally biased region" description="Pro residues" evidence="1">
    <location>
        <begin position="288"/>
        <end position="300"/>
    </location>
</feature>
<evidence type="ECO:0000313" key="4">
    <source>
        <dbReference type="Proteomes" id="UP000078512"/>
    </source>
</evidence>
<keyword evidence="2" id="KW-0812">Transmembrane</keyword>
<organism evidence="3 4">
    <name type="scientific">Linnemannia elongata AG-77</name>
    <dbReference type="NCBI Taxonomy" id="1314771"/>
    <lineage>
        <taxon>Eukaryota</taxon>
        <taxon>Fungi</taxon>
        <taxon>Fungi incertae sedis</taxon>
        <taxon>Mucoromycota</taxon>
        <taxon>Mortierellomycotina</taxon>
        <taxon>Mortierellomycetes</taxon>
        <taxon>Mortierellales</taxon>
        <taxon>Mortierellaceae</taxon>
        <taxon>Linnemannia</taxon>
    </lineage>
</organism>
<feature type="region of interest" description="Disordered" evidence="1">
    <location>
        <begin position="414"/>
        <end position="451"/>
    </location>
</feature>
<dbReference type="Proteomes" id="UP000078512">
    <property type="component" value="Unassembled WGS sequence"/>
</dbReference>
<feature type="compositionally biased region" description="Low complexity" evidence="1">
    <location>
        <begin position="261"/>
        <end position="271"/>
    </location>
</feature>
<keyword evidence="4" id="KW-1185">Reference proteome</keyword>
<feature type="transmembrane region" description="Helical" evidence="2">
    <location>
        <begin position="212"/>
        <end position="234"/>
    </location>
</feature>
<dbReference type="AlphaFoldDB" id="A0A197JE94"/>
<evidence type="ECO:0000313" key="3">
    <source>
        <dbReference type="EMBL" id="OAQ23328.1"/>
    </source>
</evidence>
<protein>
    <submittedName>
        <fullName evidence="3">Uncharacterized protein</fullName>
    </submittedName>
</protein>
<keyword evidence="2" id="KW-1133">Transmembrane helix</keyword>
<proteinExistence type="predicted"/>
<feature type="region of interest" description="Disordered" evidence="1">
    <location>
        <begin position="241"/>
        <end position="345"/>
    </location>
</feature>
<gene>
    <name evidence="3" type="ORF">K457DRAFT_159419</name>
</gene>